<dbReference type="InterPro" id="IPR036852">
    <property type="entry name" value="Peptidase_S8/S53_dom_sf"/>
</dbReference>
<dbReference type="GO" id="GO:0004252">
    <property type="term" value="F:serine-type endopeptidase activity"/>
    <property type="evidence" value="ECO:0007669"/>
    <property type="project" value="InterPro"/>
</dbReference>
<dbReference type="Gene3D" id="3.40.50.200">
    <property type="entry name" value="Peptidase S8/S53 domain"/>
    <property type="match status" value="1"/>
</dbReference>
<reference evidence="6" key="1">
    <citation type="journal article" date="2014" name="Front. Microbiol.">
        <title>High frequency of phylogenetically diverse reductive dehalogenase-homologous genes in deep subseafloor sedimentary metagenomes.</title>
        <authorList>
            <person name="Kawai M."/>
            <person name="Futagami T."/>
            <person name="Toyoda A."/>
            <person name="Takaki Y."/>
            <person name="Nishi S."/>
            <person name="Hori S."/>
            <person name="Arai W."/>
            <person name="Tsubouchi T."/>
            <person name="Morono Y."/>
            <person name="Uchiyama I."/>
            <person name="Ito T."/>
            <person name="Fujiyama A."/>
            <person name="Inagaki F."/>
            <person name="Takami H."/>
        </authorList>
    </citation>
    <scope>NUCLEOTIDE SEQUENCE</scope>
    <source>
        <strain evidence="6">Expedition CK06-06</strain>
    </source>
</reference>
<evidence type="ECO:0000313" key="6">
    <source>
        <dbReference type="EMBL" id="GAG21072.1"/>
    </source>
</evidence>
<dbReference type="AlphaFoldDB" id="X0WCY9"/>
<keyword evidence="4" id="KW-0720">Serine protease</keyword>
<dbReference type="EMBL" id="BARS01031696">
    <property type="protein sequence ID" value="GAG21072.1"/>
    <property type="molecule type" value="Genomic_DNA"/>
</dbReference>
<sequence>MNIELIPDSIKVGKKPKRNIVDELDEPIIYSPSVYGIDNRCTGKKVKISILDSGCPRHKDIKIRGDKISFCEENLGSYDAHGHSTMLAGIINSRNKKAITGLAPHAEVQFGRVINNKSMCGFNSLVAGVLWSIVKKVDIIVIAMGTQYDYIVLKDAIKKAREHGICIFAASGDKNIDQSWQMDFPARYDNVISTGFMTRNKEQNGILSKKVDFNLPYKGLYTTYLDNKYIKVSR</sequence>
<protein>
    <recommendedName>
        <fullName evidence="5">Peptidase S8/S53 domain-containing protein</fullName>
    </recommendedName>
</protein>
<accession>X0WCY9</accession>
<feature type="non-terminal residue" evidence="6">
    <location>
        <position position="234"/>
    </location>
</feature>
<keyword evidence="3" id="KW-0378">Hydrolase</keyword>
<name>X0WCY9_9ZZZZ</name>
<evidence type="ECO:0000256" key="3">
    <source>
        <dbReference type="ARBA" id="ARBA00022801"/>
    </source>
</evidence>
<comment type="similarity">
    <text evidence="1">Belongs to the peptidase S8 family.</text>
</comment>
<dbReference type="InterPro" id="IPR000209">
    <property type="entry name" value="Peptidase_S8/S53_dom"/>
</dbReference>
<evidence type="ECO:0000256" key="2">
    <source>
        <dbReference type="ARBA" id="ARBA00022670"/>
    </source>
</evidence>
<evidence type="ECO:0000259" key="5">
    <source>
        <dbReference type="Pfam" id="PF00082"/>
    </source>
</evidence>
<dbReference type="InterPro" id="IPR023827">
    <property type="entry name" value="Peptidase_S8_Asp-AS"/>
</dbReference>
<evidence type="ECO:0000256" key="4">
    <source>
        <dbReference type="ARBA" id="ARBA00022825"/>
    </source>
</evidence>
<dbReference type="SUPFAM" id="SSF52743">
    <property type="entry name" value="Subtilisin-like"/>
    <property type="match status" value="1"/>
</dbReference>
<dbReference type="Pfam" id="PF00082">
    <property type="entry name" value="Peptidase_S8"/>
    <property type="match status" value="1"/>
</dbReference>
<dbReference type="PANTHER" id="PTHR43806:SF11">
    <property type="entry name" value="CEREVISIN-RELATED"/>
    <property type="match status" value="1"/>
</dbReference>
<evidence type="ECO:0000256" key="1">
    <source>
        <dbReference type="ARBA" id="ARBA00011073"/>
    </source>
</evidence>
<gene>
    <name evidence="6" type="ORF">S01H1_49293</name>
</gene>
<keyword evidence="2" id="KW-0645">Protease</keyword>
<dbReference type="PROSITE" id="PS51892">
    <property type="entry name" value="SUBTILASE"/>
    <property type="match status" value="1"/>
</dbReference>
<feature type="domain" description="Peptidase S8/S53" evidence="5">
    <location>
        <begin position="43"/>
        <end position="202"/>
    </location>
</feature>
<dbReference type="GO" id="GO:0006508">
    <property type="term" value="P:proteolysis"/>
    <property type="evidence" value="ECO:0007669"/>
    <property type="project" value="UniProtKB-KW"/>
</dbReference>
<dbReference type="PROSITE" id="PS00136">
    <property type="entry name" value="SUBTILASE_ASP"/>
    <property type="match status" value="1"/>
</dbReference>
<dbReference type="PANTHER" id="PTHR43806">
    <property type="entry name" value="PEPTIDASE S8"/>
    <property type="match status" value="1"/>
</dbReference>
<dbReference type="InterPro" id="IPR050131">
    <property type="entry name" value="Peptidase_S8_subtilisin-like"/>
</dbReference>
<proteinExistence type="inferred from homology"/>
<organism evidence="6">
    <name type="scientific">marine sediment metagenome</name>
    <dbReference type="NCBI Taxonomy" id="412755"/>
    <lineage>
        <taxon>unclassified sequences</taxon>
        <taxon>metagenomes</taxon>
        <taxon>ecological metagenomes</taxon>
    </lineage>
</organism>
<comment type="caution">
    <text evidence="6">The sequence shown here is derived from an EMBL/GenBank/DDBJ whole genome shotgun (WGS) entry which is preliminary data.</text>
</comment>